<dbReference type="Proteomes" id="UP000655225">
    <property type="component" value="Unassembled WGS sequence"/>
</dbReference>
<feature type="domain" description="Disease resistance R13L4/SHOC-2-like LRR" evidence="2">
    <location>
        <begin position="1"/>
        <end position="146"/>
    </location>
</feature>
<name>A0A834YTV4_TETSI</name>
<dbReference type="EMBL" id="JABCRI010000014">
    <property type="protein sequence ID" value="KAF8394130.1"/>
    <property type="molecule type" value="Genomic_DNA"/>
</dbReference>
<dbReference type="PANTHER" id="PTHR15140">
    <property type="entry name" value="TUBULIN-SPECIFIC CHAPERONE E"/>
    <property type="match status" value="1"/>
</dbReference>
<dbReference type="PANTHER" id="PTHR15140:SF57">
    <property type="entry name" value="RX N-TERMINAL DOMAIN-CONTAINING PROTEIN"/>
    <property type="match status" value="1"/>
</dbReference>
<sequence length="205" mass="23445">MRNLRFLKVRFLEVLDLQSLSSPPLLLQRLELTGPLEKFPNWISSLLNLKRLYLARCRLSDDPLGVLQALPNLMMLSLYQAYDGEELCFKGGGFPTLKVLSIAQFERLKLVRVQDGAMPHLEELTIAECKMLEKVPLGIECLTNLKFFDFVNMPKEFAMVLNPTKIGDGDWMRVIFRNKHLEGQSLERLDSTDGWLCQLNDSVSA</sequence>
<dbReference type="SUPFAM" id="SSF52058">
    <property type="entry name" value="L domain-like"/>
    <property type="match status" value="1"/>
</dbReference>
<dbReference type="OrthoDB" id="598235at2759"/>
<dbReference type="AlphaFoldDB" id="A0A834YTV4"/>
<dbReference type="InterPro" id="IPR032675">
    <property type="entry name" value="LRR_dom_sf"/>
</dbReference>
<comment type="caution">
    <text evidence="3">The sequence shown here is derived from an EMBL/GenBank/DDBJ whole genome shotgun (WGS) entry which is preliminary data.</text>
</comment>
<keyword evidence="1" id="KW-0677">Repeat</keyword>
<dbReference type="InterPro" id="IPR055414">
    <property type="entry name" value="LRR_R13L4/SHOC2-like"/>
</dbReference>
<reference evidence="3 4" key="1">
    <citation type="submission" date="2020-04" db="EMBL/GenBank/DDBJ databases">
        <title>Plant Genome Project.</title>
        <authorList>
            <person name="Zhang R.-G."/>
        </authorList>
    </citation>
    <scope>NUCLEOTIDE SEQUENCE [LARGE SCALE GENOMIC DNA]</scope>
    <source>
        <strain evidence="3">YNK0</strain>
        <tissue evidence="3">Leaf</tissue>
    </source>
</reference>
<dbReference type="Gene3D" id="3.80.10.10">
    <property type="entry name" value="Ribonuclease Inhibitor"/>
    <property type="match status" value="1"/>
</dbReference>
<protein>
    <recommendedName>
        <fullName evidence="2">Disease resistance R13L4/SHOC-2-like LRR domain-containing protein</fullName>
    </recommendedName>
</protein>
<gene>
    <name evidence="3" type="ORF">HHK36_020336</name>
</gene>
<organism evidence="3 4">
    <name type="scientific">Tetracentron sinense</name>
    <name type="common">Spur-leaf</name>
    <dbReference type="NCBI Taxonomy" id="13715"/>
    <lineage>
        <taxon>Eukaryota</taxon>
        <taxon>Viridiplantae</taxon>
        <taxon>Streptophyta</taxon>
        <taxon>Embryophyta</taxon>
        <taxon>Tracheophyta</taxon>
        <taxon>Spermatophyta</taxon>
        <taxon>Magnoliopsida</taxon>
        <taxon>Trochodendrales</taxon>
        <taxon>Trochodendraceae</taxon>
        <taxon>Tetracentron</taxon>
    </lineage>
</organism>
<evidence type="ECO:0000313" key="4">
    <source>
        <dbReference type="Proteomes" id="UP000655225"/>
    </source>
</evidence>
<evidence type="ECO:0000256" key="1">
    <source>
        <dbReference type="ARBA" id="ARBA00022737"/>
    </source>
</evidence>
<dbReference type="Pfam" id="PF23598">
    <property type="entry name" value="LRR_14"/>
    <property type="match status" value="1"/>
</dbReference>
<evidence type="ECO:0000313" key="3">
    <source>
        <dbReference type="EMBL" id="KAF8394130.1"/>
    </source>
</evidence>
<keyword evidence="4" id="KW-1185">Reference proteome</keyword>
<proteinExistence type="predicted"/>
<accession>A0A834YTV4</accession>
<evidence type="ECO:0000259" key="2">
    <source>
        <dbReference type="Pfam" id="PF23598"/>
    </source>
</evidence>